<dbReference type="PANTHER" id="PTHR46401:SF2">
    <property type="entry name" value="GLYCOSYLTRANSFERASE WBBK-RELATED"/>
    <property type="match status" value="1"/>
</dbReference>
<evidence type="ECO:0000313" key="2">
    <source>
        <dbReference type="EMBL" id="RCK69134.1"/>
    </source>
</evidence>
<evidence type="ECO:0000256" key="1">
    <source>
        <dbReference type="ARBA" id="ARBA00022679"/>
    </source>
</evidence>
<reference evidence="2 3" key="1">
    <citation type="submission" date="2018-07" db="EMBL/GenBank/DDBJ databases">
        <title>Desertimonas flava gen. nov. sp. nov.</title>
        <authorList>
            <person name="Liu S."/>
        </authorList>
    </citation>
    <scope>NUCLEOTIDE SEQUENCE [LARGE SCALE GENOMIC DNA]</scope>
    <source>
        <strain evidence="2 3">16Sb5-5</strain>
    </source>
</reference>
<dbReference type="GO" id="GO:0009103">
    <property type="term" value="P:lipopolysaccharide biosynthetic process"/>
    <property type="evidence" value="ECO:0007669"/>
    <property type="project" value="TreeGrafter"/>
</dbReference>
<dbReference type="RefSeq" id="WP_114126990.1">
    <property type="nucleotide sequence ID" value="NZ_QOUI01000007.1"/>
</dbReference>
<name>A0A367YTF9_9ACTN</name>
<proteinExistence type="predicted"/>
<dbReference type="PANTHER" id="PTHR46401">
    <property type="entry name" value="GLYCOSYLTRANSFERASE WBBK-RELATED"/>
    <property type="match status" value="1"/>
</dbReference>
<dbReference type="SUPFAM" id="SSF53756">
    <property type="entry name" value="UDP-Glycosyltransferase/glycogen phosphorylase"/>
    <property type="match status" value="1"/>
</dbReference>
<evidence type="ECO:0000313" key="3">
    <source>
        <dbReference type="Proteomes" id="UP000252770"/>
    </source>
</evidence>
<keyword evidence="1" id="KW-0808">Transferase</keyword>
<sequence>MYAHLTGFKPDAASPVAEIHQALRAVPAGRDGADLLGYTPVARVNPYQSMLYRSFSEQGVAVAPILRGHDFRVVGGFRALARSRTVHFHWLSWVLANVADRDTASRMLNGLLARVDRFRDDGGKVVWTVHNVYPHDAVHLEEELSLQQGIADRSDAVHVMSEATVEAMRGVLSMDSSRVVVSPHPSYVGAYPDLVSRAEARGMLGIADDEVVFVVFGALKRYKGLLETMAAFRRLSEKGDGTRYRLVVAGMPDDDATVAGFVRECGLHPRVLIEPRRIAGERAQIYLKAADLGLVTYTRSLNSGAALLFLSFGLPVLASATPTFGSLPPEHVSLLPVDELGDPDAYASALAAAGQAAAVTRPRQSVLQSISHLHSETVSEQLCRDLAPRLGWRLS</sequence>
<dbReference type="AlphaFoldDB" id="A0A367YTF9"/>
<gene>
    <name evidence="2" type="ORF">DT076_12375</name>
</gene>
<keyword evidence="3" id="KW-1185">Reference proteome</keyword>
<organism evidence="2 3">
    <name type="scientific">Desertihabitans brevis</name>
    <dbReference type="NCBI Taxonomy" id="2268447"/>
    <lineage>
        <taxon>Bacteria</taxon>
        <taxon>Bacillati</taxon>
        <taxon>Actinomycetota</taxon>
        <taxon>Actinomycetes</taxon>
        <taxon>Propionibacteriales</taxon>
        <taxon>Propionibacteriaceae</taxon>
        <taxon>Desertihabitans</taxon>
    </lineage>
</organism>
<protein>
    <recommendedName>
        <fullName evidence="4">Glycosyltransferase</fullName>
    </recommendedName>
</protein>
<dbReference type="GO" id="GO:0016757">
    <property type="term" value="F:glycosyltransferase activity"/>
    <property type="evidence" value="ECO:0007669"/>
    <property type="project" value="TreeGrafter"/>
</dbReference>
<dbReference type="Gene3D" id="3.40.50.2000">
    <property type="entry name" value="Glycogen Phosphorylase B"/>
    <property type="match status" value="1"/>
</dbReference>
<dbReference type="Proteomes" id="UP000252770">
    <property type="component" value="Unassembled WGS sequence"/>
</dbReference>
<accession>A0A367YTF9</accession>
<evidence type="ECO:0008006" key="4">
    <source>
        <dbReference type="Google" id="ProtNLM"/>
    </source>
</evidence>
<comment type="caution">
    <text evidence="2">The sequence shown here is derived from an EMBL/GenBank/DDBJ whole genome shotgun (WGS) entry which is preliminary data.</text>
</comment>
<dbReference type="EMBL" id="QOUI01000007">
    <property type="protein sequence ID" value="RCK69134.1"/>
    <property type="molecule type" value="Genomic_DNA"/>
</dbReference>
<dbReference type="Pfam" id="PF13692">
    <property type="entry name" value="Glyco_trans_1_4"/>
    <property type="match status" value="1"/>
</dbReference>